<dbReference type="EMBL" id="KE344510">
    <property type="protein sequence ID" value="EXB65330.1"/>
    <property type="molecule type" value="Genomic_DNA"/>
</dbReference>
<protein>
    <submittedName>
        <fullName evidence="1">Uncharacterized protein</fullName>
    </submittedName>
</protein>
<dbReference type="Pfam" id="PF05056">
    <property type="entry name" value="DUF674"/>
    <property type="match status" value="1"/>
</dbReference>
<dbReference type="InterPro" id="IPR007750">
    <property type="entry name" value="DUF674"/>
</dbReference>
<evidence type="ECO:0000313" key="1">
    <source>
        <dbReference type="EMBL" id="EXB65330.1"/>
    </source>
</evidence>
<dbReference type="AlphaFoldDB" id="W9RCW4"/>
<dbReference type="KEGG" id="mnt:21408112"/>
<organism evidence="1 2">
    <name type="scientific">Morus notabilis</name>
    <dbReference type="NCBI Taxonomy" id="981085"/>
    <lineage>
        <taxon>Eukaryota</taxon>
        <taxon>Viridiplantae</taxon>
        <taxon>Streptophyta</taxon>
        <taxon>Embryophyta</taxon>
        <taxon>Tracheophyta</taxon>
        <taxon>Spermatophyta</taxon>
        <taxon>Magnoliopsida</taxon>
        <taxon>eudicotyledons</taxon>
        <taxon>Gunneridae</taxon>
        <taxon>Pentapetalae</taxon>
        <taxon>rosids</taxon>
        <taxon>fabids</taxon>
        <taxon>Rosales</taxon>
        <taxon>Moraceae</taxon>
        <taxon>Moreae</taxon>
        <taxon>Morus</taxon>
    </lineage>
</organism>
<reference evidence="2" key="1">
    <citation type="submission" date="2013-01" db="EMBL/GenBank/DDBJ databases">
        <title>Draft Genome Sequence of a Mulberry Tree, Morus notabilis C.K. Schneid.</title>
        <authorList>
            <person name="He N."/>
            <person name="Zhao S."/>
        </authorList>
    </citation>
    <scope>NUCLEOTIDE SEQUENCE</scope>
</reference>
<dbReference type="eggNOG" id="KOG0017">
    <property type="taxonomic scope" value="Eukaryota"/>
</dbReference>
<evidence type="ECO:0000313" key="2">
    <source>
        <dbReference type="Proteomes" id="UP000030645"/>
    </source>
</evidence>
<dbReference type="PANTHER" id="PTHR33103:SF19">
    <property type="entry name" value="OS09G0544700 PROTEIN"/>
    <property type="match status" value="1"/>
</dbReference>
<keyword evidence="2" id="KW-1185">Reference proteome</keyword>
<sequence length="197" mass="21636">MSLPIGTVTRILSTNDMVGSIGNLYQSFENLSEIYIQPEAKKDTLLKPKSLIFEGAATLLALPDNADQTRNVFTCGNCRRYVTYNLKDECPSCGNTMSTLAAFVKKAVKASSSVAKGYVKEVVTYMIMDNLEVKPMSTISSIALLNKYNVKEIGDLEEMVVSFGMDEGLKLLKASLESKTVLTDVFLRNKIGKDIPV</sequence>
<gene>
    <name evidence="1" type="ORF">L484_025410</name>
</gene>
<accession>W9RCW4</accession>
<proteinExistence type="predicted"/>
<dbReference type="OrthoDB" id="2014278at2759"/>
<dbReference type="STRING" id="981085.W9RCW4"/>
<name>W9RCW4_9ROSA</name>
<dbReference type="Proteomes" id="UP000030645">
    <property type="component" value="Unassembled WGS sequence"/>
</dbReference>
<dbReference type="PANTHER" id="PTHR33103">
    <property type="entry name" value="OS01G0153900 PROTEIN"/>
    <property type="match status" value="1"/>
</dbReference>